<gene>
    <name evidence="8" type="ORF">NSK_006079</name>
</gene>
<reference evidence="8 9" key="1">
    <citation type="submission" date="2019-01" db="EMBL/GenBank/DDBJ databases">
        <title>Nuclear Genome Assembly of the Microalgal Biofuel strain Nannochloropsis salina CCMP1776.</title>
        <authorList>
            <person name="Hovde B."/>
        </authorList>
    </citation>
    <scope>NUCLEOTIDE SEQUENCE [LARGE SCALE GENOMIC DNA]</scope>
    <source>
        <strain evidence="8 9">CCMP1776</strain>
    </source>
</reference>
<dbReference type="EMBL" id="SDOX01000096">
    <property type="protein sequence ID" value="TFJ82655.1"/>
    <property type="molecule type" value="Genomic_DNA"/>
</dbReference>
<evidence type="ECO:0000259" key="7">
    <source>
        <dbReference type="PROSITE" id="PS50405"/>
    </source>
</evidence>
<feature type="region of interest" description="Disordered" evidence="5">
    <location>
        <begin position="1"/>
        <end position="46"/>
    </location>
</feature>
<feature type="transmembrane region" description="Helical" evidence="6">
    <location>
        <begin position="537"/>
        <end position="557"/>
    </location>
</feature>
<evidence type="ECO:0000256" key="6">
    <source>
        <dbReference type="SAM" id="Phobius"/>
    </source>
</evidence>
<feature type="transmembrane region" description="Helical" evidence="6">
    <location>
        <begin position="599"/>
        <end position="618"/>
    </location>
</feature>
<feature type="compositionally biased region" description="Basic and acidic residues" evidence="5">
    <location>
        <begin position="82"/>
        <end position="95"/>
    </location>
</feature>
<dbReference type="PROSITE" id="PS50405">
    <property type="entry name" value="GST_CTER"/>
    <property type="match status" value="1"/>
</dbReference>
<dbReference type="InterPro" id="IPR016639">
    <property type="entry name" value="GST_Omega/GSH"/>
</dbReference>
<feature type="transmembrane region" description="Helical" evidence="6">
    <location>
        <begin position="624"/>
        <end position="644"/>
    </location>
</feature>
<feature type="transmembrane region" description="Helical" evidence="6">
    <location>
        <begin position="682"/>
        <end position="699"/>
    </location>
</feature>
<dbReference type="PANTHER" id="PTHR32419">
    <property type="entry name" value="GLUTATHIONYL-HYDROQUINONE REDUCTASE"/>
    <property type="match status" value="1"/>
</dbReference>
<keyword evidence="4 6" id="KW-0472">Membrane</keyword>
<dbReference type="InterPro" id="IPR036282">
    <property type="entry name" value="Glutathione-S-Trfase_C_sf"/>
</dbReference>
<dbReference type="InterPro" id="IPR036249">
    <property type="entry name" value="Thioredoxin-like_sf"/>
</dbReference>
<dbReference type="SUPFAM" id="SSF47616">
    <property type="entry name" value="GST C-terminal domain-like"/>
    <property type="match status" value="1"/>
</dbReference>
<dbReference type="SUPFAM" id="SSF52833">
    <property type="entry name" value="Thioredoxin-like"/>
    <property type="match status" value="1"/>
</dbReference>
<accession>A0A4D9CZ44</accession>
<feature type="transmembrane region" description="Helical" evidence="6">
    <location>
        <begin position="569"/>
        <end position="587"/>
    </location>
</feature>
<dbReference type="InterPro" id="IPR010987">
    <property type="entry name" value="Glutathione-S-Trfase_C-like"/>
</dbReference>
<dbReference type="Gene3D" id="3.40.30.10">
    <property type="entry name" value="Glutaredoxin"/>
    <property type="match status" value="1"/>
</dbReference>
<feature type="region of interest" description="Disordered" evidence="5">
    <location>
        <begin position="133"/>
        <end position="177"/>
    </location>
</feature>
<evidence type="ECO:0000256" key="3">
    <source>
        <dbReference type="ARBA" id="ARBA00022989"/>
    </source>
</evidence>
<dbReference type="PANTHER" id="PTHR32419:SF6">
    <property type="entry name" value="GLUTATHIONE S-TRANSFERASE OMEGA-LIKE 1-RELATED"/>
    <property type="match status" value="1"/>
</dbReference>
<dbReference type="InterPro" id="IPR004045">
    <property type="entry name" value="Glutathione_S-Trfase_N"/>
</dbReference>
<dbReference type="Pfam" id="PF01027">
    <property type="entry name" value="Bax1-I"/>
    <property type="match status" value="1"/>
</dbReference>
<sequence>MEADGGWPTAHGDGDDSGYHNGIPSELSTNGNSEVSEDGTGSLSSPPFVPFPLFPFSDCGEAAMAQFPDMTDEGLNSDVEGSIHECGDGEKRTRGTDITGRGGRALGGRVPWIEGRLDRVASFLLSSHRRARQLRRRTEGEGDGRGAEGRREGGGHAAGQASKGRDMSGKRGGPTAFRGIRTSLSETDEQGRFVRSPSVHRNWVGPQAKYRPQPNRYHLYVSLACPWSCRCLMVLYLKGLDNVISISVTHPTWARTRLNDELDHHTGWVFRAQSDPPVSSPAGWGRFPCHGCIPDYVNGARTVRELYEESRDTEGKFTVPILWDKRTGTIVNNESGDIIRMLNDQFNEWAMNPNLNLFPYELGKALDQYGDWLHETLNDGVYKCGFATSQPAYEEAVEGVVGAMDHLEALLGRQRYLLGDRLTEADVRLFQTLVRFDEVYLPHFKCSRKSILGDYPNLLNYARELFQLPGVALSVNMQHVKTHYYTSHPTLNHFALIPAAPGVWGSDHFDSRPVVLEPRVVENIKGRDSRVGLIRKVYAILGIQLFLTAAVTFVFFQKPALVSFLFTKGSWVVLLSVLASLGSAIALGMRYSRVFPTNLGLLSLFTAGESVLIGLLTTRYKADAVLLAALQTGAAVTGLSLFAFRKDSKYDLTAFGSSLFAGLLILLMSGVLAFFFKIRIPEVVMGGLGALLFSAFLVYDTQRIVGRGETQLDDRDYVLGAMDLYLDITRIFLYLLRILANENGRE</sequence>
<comment type="subcellular location">
    <subcellularLocation>
        <location evidence="1">Membrane</location>
        <topology evidence="1">Multi-pass membrane protein</topology>
    </subcellularLocation>
</comment>
<feature type="domain" description="GST C-terminal" evidence="7">
    <location>
        <begin position="336"/>
        <end position="484"/>
    </location>
</feature>
<name>A0A4D9CZ44_9STRA</name>
<feature type="transmembrane region" description="Helical" evidence="6">
    <location>
        <begin position="656"/>
        <end position="676"/>
    </location>
</feature>
<dbReference type="InterPro" id="IPR040079">
    <property type="entry name" value="Glutathione_S-Trfase"/>
</dbReference>
<feature type="region of interest" description="Disordered" evidence="5">
    <location>
        <begin position="82"/>
        <end position="102"/>
    </location>
</feature>
<dbReference type="Gene3D" id="1.20.1050.10">
    <property type="match status" value="1"/>
</dbReference>
<organism evidence="8 9">
    <name type="scientific">Nannochloropsis salina CCMP1776</name>
    <dbReference type="NCBI Taxonomy" id="1027361"/>
    <lineage>
        <taxon>Eukaryota</taxon>
        <taxon>Sar</taxon>
        <taxon>Stramenopiles</taxon>
        <taxon>Ochrophyta</taxon>
        <taxon>Eustigmatophyceae</taxon>
        <taxon>Eustigmatales</taxon>
        <taxon>Monodopsidaceae</taxon>
        <taxon>Microchloropsis</taxon>
        <taxon>Microchloropsis salina</taxon>
    </lineage>
</organism>
<keyword evidence="9" id="KW-1185">Reference proteome</keyword>
<dbReference type="GO" id="GO:0016020">
    <property type="term" value="C:membrane"/>
    <property type="evidence" value="ECO:0007669"/>
    <property type="project" value="UniProtKB-SubCell"/>
</dbReference>
<dbReference type="SFLD" id="SFLDS00019">
    <property type="entry name" value="Glutathione_Transferase_(cytos"/>
    <property type="match status" value="1"/>
</dbReference>
<keyword evidence="2 6" id="KW-0812">Transmembrane</keyword>
<evidence type="ECO:0000313" key="9">
    <source>
        <dbReference type="Proteomes" id="UP000355283"/>
    </source>
</evidence>
<keyword evidence="3 6" id="KW-1133">Transmembrane helix</keyword>
<dbReference type="AlphaFoldDB" id="A0A4D9CZ44"/>
<evidence type="ECO:0000256" key="4">
    <source>
        <dbReference type="ARBA" id="ARBA00023136"/>
    </source>
</evidence>
<dbReference type="SFLD" id="SFLDG01206">
    <property type="entry name" value="Xi.1"/>
    <property type="match status" value="1"/>
</dbReference>
<evidence type="ECO:0000256" key="5">
    <source>
        <dbReference type="SAM" id="MobiDB-lite"/>
    </source>
</evidence>
<dbReference type="GO" id="GO:0005737">
    <property type="term" value="C:cytoplasm"/>
    <property type="evidence" value="ECO:0007669"/>
    <property type="project" value="TreeGrafter"/>
</dbReference>
<evidence type="ECO:0000256" key="1">
    <source>
        <dbReference type="ARBA" id="ARBA00004141"/>
    </source>
</evidence>
<dbReference type="Proteomes" id="UP000355283">
    <property type="component" value="Unassembled WGS sequence"/>
</dbReference>
<comment type="caution">
    <text evidence="8">The sequence shown here is derived from an EMBL/GenBank/DDBJ whole genome shotgun (WGS) entry which is preliminary data.</text>
</comment>
<proteinExistence type="predicted"/>
<dbReference type="Pfam" id="PF13409">
    <property type="entry name" value="GST_N_2"/>
    <property type="match status" value="1"/>
</dbReference>
<dbReference type="InterPro" id="IPR006214">
    <property type="entry name" value="Bax_inhibitor_1-related"/>
</dbReference>
<dbReference type="GO" id="GO:0004364">
    <property type="term" value="F:glutathione transferase activity"/>
    <property type="evidence" value="ECO:0007669"/>
    <property type="project" value="InterPro"/>
</dbReference>
<evidence type="ECO:0000313" key="8">
    <source>
        <dbReference type="EMBL" id="TFJ82655.1"/>
    </source>
</evidence>
<dbReference type="Pfam" id="PF13410">
    <property type="entry name" value="GST_C_2"/>
    <property type="match status" value="1"/>
</dbReference>
<feature type="compositionally biased region" description="Basic and acidic residues" evidence="5">
    <location>
        <begin position="136"/>
        <end position="154"/>
    </location>
</feature>
<dbReference type="SFLD" id="SFLDG01148">
    <property type="entry name" value="Xi_(cytGST)"/>
    <property type="match status" value="1"/>
</dbReference>
<dbReference type="OrthoDB" id="2309723at2759"/>
<dbReference type="CDD" id="cd03190">
    <property type="entry name" value="GST_C_Omega_like"/>
    <property type="match status" value="1"/>
</dbReference>
<dbReference type="InterPro" id="IPR047047">
    <property type="entry name" value="GST_Omega-like_C"/>
</dbReference>
<protein>
    <recommendedName>
        <fullName evidence="7">GST C-terminal domain-containing protein</fullName>
    </recommendedName>
</protein>
<evidence type="ECO:0000256" key="2">
    <source>
        <dbReference type="ARBA" id="ARBA00022692"/>
    </source>
</evidence>